<keyword evidence="3" id="KW-0520">NAD</keyword>
<dbReference type="PANTHER" id="PTHR11911:SF85">
    <property type="entry name" value="INOSINE-5'-MONOPHOSPHATE DEHYDROGENASE"/>
    <property type="match status" value="1"/>
</dbReference>
<evidence type="ECO:0000256" key="2">
    <source>
        <dbReference type="ARBA" id="ARBA00023002"/>
    </source>
</evidence>
<dbReference type="InterPro" id="IPR005992">
    <property type="entry name" value="IMP_DH-rel2"/>
</dbReference>
<dbReference type="Gene3D" id="3.20.20.70">
    <property type="entry name" value="Aldolase class I"/>
    <property type="match status" value="1"/>
</dbReference>
<proteinExistence type="inferred from homology"/>
<dbReference type="Pfam" id="PF00478">
    <property type="entry name" value="IMPDH"/>
    <property type="match status" value="1"/>
</dbReference>
<dbReference type="Proteomes" id="UP000240739">
    <property type="component" value="Unassembled WGS sequence"/>
</dbReference>
<evidence type="ECO:0000256" key="1">
    <source>
        <dbReference type="ARBA" id="ARBA00005502"/>
    </source>
</evidence>
<evidence type="ECO:0000259" key="5">
    <source>
        <dbReference type="Pfam" id="PF00478"/>
    </source>
</evidence>
<dbReference type="FunFam" id="3.20.20.70:FF:000060">
    <property type="entry name" value="IMP dehydrogenase subunit"/>
    <property type="match status" value="1"/>
</dbReference>
<feature type="compositionally biased region" description="Polar residues" evidence="4">
    <location>
        <begin position="398"/>
        <end position="413"/>
    </location>
</feature>
<evidence type="ECO:0000313" key="6">
    <source>
        <dbReference type="EMBL" id="PTL56371.1"/>
    </source>
</evidence>
<dbReference type="NCBIfam" id="TIGR01304">
    <property type="entry name" value="IMP_DH_rel_2"/>
    <property type="match status" value="1"/>
</dbReference>
<dbReference type="InterPro" id="IPR013785">
    <property type="entry name" value="Aldolase_TIM"/>
</dbReference>
<reference evidence="6 7" key="1">
    <citation type="submission" date="2018-03" db="EMBL/GenBank/DDBJ databases">
        <title>Aquarubrobacter algicola gen. nov., sp. nov., a novel actinobacterium isolated from shallow eutrophic lake during the end of cyanobacterial harmful algal blooms.</title>
        <authorList>
            <person name="Chun S.J."/>
        </authorList>
    </citation>
    <scope>NUCLEOTIDE SEQUENCE [LARGE SCALE GENOMIC DNA]</scope>
    <source>
        <strain evidence="6 7">Seoho-28</strain>
    </source>
</reference>
<dbReference type="RefSeq" id="WP_107570090.1">
    <property type="nucleotide sequence ID" value="NZ_PYYB01000002.1"/>
</dbReference>
<keyword evidence="2" id="KW-0560">Oxidoreductase</keyword>
<protein>
    <submittedName>
        <fullName evidence="6">GuaB3 family IMP dehydrogenase-related protein</fullName>
    </submittedName>
</protein>
<dbReference type="SUPFAM" id="SSF51412">
    <property type="entry name" value="Inosine monophosphate dehydrogenase (IMPDH)"/>
    <property type="match status" value="1"/>
</dbReference>
<dbReference type="GO" id="GO:0003938">
    <property type="term" value="F:IMP dehydrogenase activity"/>
    <property type="evidence" value="ECO:0007669"/>
    <property type="project" value="InterPro"/>
</dbReference>
<name>A0A2T4UF25_9ACTN</name>
<dbReference type="AlphaFoldDB" id="A0A2T4UF25"/>
<evidence type="ECO:0000256" key="4">
    <source>
        <dbReference type="SAM" id="MobiDB-lite"/>
    </source>
</evidence>
<dbReference type="PANTHER" id="PTHR11911">
    <property type="entry name" value="INOSINE-5-MONOPHOSPHATE DEHYDROGENASE RELATED"/>
    <property type="match status" value="1"/>
</dbReference>
<sequence>MDIEIGRGKKARRAYGFDDIAIVPSRRTRDPDDVDISWKLGPYRFDLPLLASAMDGVVSPRTAGIIGKLGGLGVLNLEGIFTRYEDAEDQLERIAKLPKDLATREMQAIYQEPIKPHLIAQRVKEIKDQGVVTAASLTPQRVTEYYELALEAGLDILVIQGTVVSAEHVSQTAEALNLKEFIREVGVPVVVGGCASYHTGLHLMRTGAAGVLVGVGPGAACTTRGVLGLGVPQATAIADVAGARSTHMLETGEYVQVIADGGMRTGGDISKAIACGADAVMVGSPFARAHEAPGRGFHWGMATFHPTLPRGARVQTVQNGTLEEIISGPAHENDGTFNLMGALRTSMATCGYQDLAEFNRAEVLVAPALQTEGKLLQTSQQVGMGSRGSAVGAHSTGEDGSNGSGKTPTLAQA</sequence>
<dbReference type="InterPro" id="IPR005990">
    <property type="entry name" value="IMP_DH"/>
</dbReference>
<organism evidence="6 7">
    <name type="scientific">Paraconexibacter algicola</name>
    <dbReference type="NCBI Taxonomy" id="2133960"/>
    <lineage>
        <taxon>Bacteria</taxon>
        <taxon>Bacillati</taxon>
        <taxon>Actinomycetota</taxon>
        <taxon>Thermoleophilia</taxon>
        <taxon>Solirubrobacterales</taxon>
        <taxon>Paraconexibacteraceae</taxon>
        <taxon>Paraconexibacter</taxon>
    </lineage>
</organism>
<gene>
    <name evidence="6" type="ORF">C7Y72_15505</name>
</gene>
<feature type="domain" description="IMP dehydrogenase/GMP reductase" evidence="5">
    <location>
        <begin position="14"/>
        <end position="363"/>
    </location>
</feature>
<feature type="region of interest" description="Disordered" evidence="4">
    <location>
        <begin position="379"/>
        <end position="413"/>
    </location>
</feature>
<comment type="caution">
    <text evidence="6">The sequence shown here is derived from an EMBL/GenBank/DDBJ whole genome shotgun (WGS) entry which is preliminary data.</text>
</comment>
<dbReference type="SMART" id="SM01240">
    <property type="entry name" value="IMPDH"/>
    <property type="match status" value="1"/>
</dbReference>
<dbReference type="InterPro" id="IPR001093">
    <property type="entry name" value="IMP_DH_GMPRt"/>
</dbReference>
<accession>A0A2T4UF25</accession>
<comment type="similarity">
    <text evidence="1">Belongs to the IMPDH/GMPR family.</text>
</comment>
<evidence type="ECO:0000256" key="3">
    <source>
        <dbReference type="ARBA" id="ARBA00023027"/>
    </source>
</evidence>
<evidence type="ECO:0000313" key="7">
    <source>
        <dbReference type="Proteomes" id="UP000240739"/>
    </source>
</evidence>
<dbReference type="CDD" id="cd00381">
    <property type="entry name" value="IMPDH"/>
    <property type="match status" value="1"/>
</dbReference>
<dbReference type="EMBL" id="PYYB01000002">
    <property type="protein sequence ID" value="PTL56371.1"/>
    <property type="molecule type" value="Genomic_DNA"/>
</dbReference>
<keyword evidence="7" id="KW-1185">Reference proteome</keyword>
<dbReference type="OrthoDB" id="9805398at2"/>
<dbReference type="GO" id="GO:0006183">
    <property type="term" value="P:GTP biosynthetic process"/>
    <property type="evidence" value="ECO:0007669"/>
    <property type="project" value="TreeGrafter"/>
</dbReference>